<feature type="transmembrane region" description="Helical" evidence="7">
    <location>
        <begin position="374"/>
        <end position="393"/>
    </location>
</feature>
<feature type="transmembrane region" description="Helical" evidence="7">
    <location>
        <begin position="37"/>
        <end position="59"/>
    </location>
</feature>
<dbReference type="RefSeq" id="WP_390269657.1">
    <property type="nucleotide sequence ID" value="NZ_JBHRSA010000021.1"/>
</dbReference>
<dbReference type="InterPro" id="IPR020846">
    <property type="entry name" value="MFS_dom"/>
</dbReference>
<evidence type="ECO:0000256" key="4">
    <source>
        <dbReference type="ARBA" id="ARBA00022692"/>
    </source>
</evidence>
<gene>
    <name evidence="9" type="ORF">ACFOGI_05515</name>
</gene>
<feature type="transmembrane region" description="Helical" evidence="7">
    <location>
        <begin position="309"/>
        <end position="328"/>
    </location>
</feature>
<evidence type="ECO:0000256" key="5">
    <source>
        <dbReference type="ARBA" id="ARBA00022989"/>
    </source>
</evidence>
<feature type="transmembrane region" description="Helical" evidence="7">
    <location>
        <begin position="171"/>
        <end position="191"/>
    </location>
</feature>
<dbReference type="PROSITE" id="PS50850">
    <property type="entry name" value="MFS"/>
    <property type="match status" value="1"/>
</dbReference>
<feature type="transmembrane region" description="Helical" evidence="7">
    <location>
        <begin position="12"/>
        <end position="31"/>
    </location>
</feature>
<dbReference type="PANTHER" id="PTHR23513">
    <property type="entry name" value="INTEGRAL MEMBRANE EFFLUX PROTEIN-RELATED"/>
    <property type="match status" value="1"/>
</dbReference>
<dbReference type="CDD" id="cd06173">
    <property type="entry name" value="MFS_MefA_like"/>
    <property type="match status" value="1"/>
</dbReference>
<keyword evidence="5 7" id="KW-1133">Transmembrane helix</keyword>
<keyword evidence="4 7" id="KW-0812">Transmembrane</keyword>
<proteinExistence type="predicted"/>
<dbReference type="Gene3D" id="1.20.1250.20">
    <property type="entry name" value="MFS general substrate transporter like domains"/>
    <property type="match status" value="1"/>
</dbReference>
<feature type="transmembrane region" description="Helical" evidence="7">
    <location>
        <begin position="259"/>
        <end position="277"/>
    </location>
</feature>
<dbReference type="InterPro" id="IPR010290">
    <property type="entry name" value="TM_effector"/>
</dbReference>
<dbReference type="Pfam" id="PF05977">
    <property type="entry name" value="MFS_3"/>
    <property type="match status" value="1"/>
</dbReference>
<evidence type="ECO:0000313" key="10">
    <source>
        <dbReference type="Proteomes" id="UP001595279"/>
    </source>
</evidence>
<evidence type="ECO:0000256" key="3">
    <source>
        <dbReference type="ARBA" id="ARBA00022475"/>
    </source>
</evidence>
<accession>A0ABV7CTN7</accession>
<feature type="transmembrane region" description="Helical" evidence="7">
    <location>
        <begin position="349"/>
        <end position="368"/>
    </location>
</feature>
<protein>
    <submittedName>
        <fullName evidence="9">MFS transporter</fullName>
    </submittedName>
</protein>
<dbReference type="SUPFAM" id="SSF103473">
    <property type="entry name" value="MFS general substrate transporter"/>
    <property type="match status" value="1"/>
</dbReference>
<feature type="domain" description="Major facilitator superfamily (MFS) profile" evidence="8">
    <location>
        <begin position="13"/>
        <end position="397"/>
    </location>
</feature>
<keyword evidence="2" id="KW-0813">Transport</keyword>
<keyword evidence="6 7" id="KW-0472">Membrane</keyword>
<evidence type="ECO:0000259" key="8">
    <source>
        <dbReference type="PROSITE" id="PS50850"/>
    </source>
</evidence>
<keyword evidence="10" id="KW-1185">Reference proteome</keyword>
<feature type="transmembrane region" description="Helical" evidence="7">
    <location>
        <begin position="79"/>
        <end position="100"/>
    </location>
</feature>
<name>A0ABV7CTN7_9BACI</name>
<feature type="transmembrane region" description="Helical" evidence="7">
    <location>
        <begin position="106"/>
        <end position="125"/>
    </location>
</feature>
<keyword evidence="3" id="KW-1003">Cell membrane</keyword>
<evidence type="ECO:0000256" key="6">
    <source>
        <dbReference type="ARBA" id="ARBA00023136"/>
    </source>
</evidence>
<dbReference type="EMBL" id="JBHRSA010000021">
    <property type="protein sequence ID" value="MFC3039702.1"/>
    <property type="molecule type" value="Genomic_DNA"/>
</dbReference>
<feature type="transmembrane region" description="Helical" evidence="7">
    <location>
        <begin position="146"/>
        <end position="165"/>
    </location>
</feature>
<feature type="transmembrane region" description="Helical" evidence="7">
    <location>
        <begin position="225"/>
        <end position="247"/>
    </location>
</feature>
<evidence type="ECO:0000313" key="9">
    <source>
        <dbReference type="EMBL" id="MFC3039702.1"/>
    </source>
</evidence>
<dbReference type="PANTHER" id="PTHR23513:SF6">
    <property type="entry name" value="MAJOR FACILITATOR SUPERFAMILY ASSOCIATED DOMAIN-CONTAINING PROTEIN"/>
    <property type="match status" value="1"/>
</dbReference>
<evidence type="ECO:0000256" key="7">
    <source>
        <dbReference type="SAM" id="Phobius"/>
    </source>
</evidence>
<sequence>MKAEIKEVWSNRNFVFLFLGRLISSLGHNLYLLGLPWLALQLTGSALILSTVFAVEYIAKLVSALFAGVAADKFDKKKIMMFSAILQAIILLIIPFTYTLDLFSEWIIYSVAILINFVGGFYFNSEKALLPSMFEKSLYTTMNSQFQFINIISRFLGPTVAGALIGLLGPVYIFTIDALAFIILFCFVLLLNVQYQKFEGMSEGFIASVKEGLLFLKENMGLTKIAFGSMVLNMAVGPILALLVFYSSNELNANSFQTGLVYSAGGIGGVLVSIYAVKLKGIFTRSVLFLWNIIILGVGIITLGMANHWMVAAASFLIIMGMIMLYNINYNTMVQEIVPVKYRGRVGSTLFLLSQISVPFSMTLAGLVSESIDIRIIFLSLGLFMLIFGIVFYKGVYTRYTFVDFDETEQNSAQPGG</sequence>
<dbReference type="Proteomes" id="UP001595279">
    <property type="component" value="Unassembled WGS sequence"/>
</dbReference>
<comment type="caution">
    <text evidence="9">The sequence shown here is derived from an EMBL/GenBank/DDBJ whole genome shotgun (WGS) entry which is preliminary data.</text>
</comment>
<organism evidence="9 10">
    <name type="scientific">Virgibacillus xinjiangensis</name>
    <dbReference type="NCBI Taxonomy" id="393090"/>
    <lineage>
        <taxon>Bacteria</taxon>
        <taxon>Bacillati</taxon>
        <taxon>Bacillota</taxon>
        <taxon>Bacilli</taxon>
        <taxon>Bacillales</taxon>
        <taxon>Bacillaceae</taxon>
        <taxon>Virgibacillus</taxon>
    </lineage>
</organism>
<dbReference type="InterPro" id="IPR036259">
    <property type="entry name" value="MFS_trans_sf"/>
</dbReference>
<reference evidence="10" key="1">
    <citation type="journal article" date="2019" name="Int. J. Syst. Evol. Microbiol.">
        <title>The Global Catalogue of Microorganisms (GCM) 10K type strain sequencing project: providing services to taxonomists for standard genome sequencing and annotation.</title>
        <authorList>
            <consortium name="The Broad Institute Genomics Platform"/>
            <consortium name="The Broad Institute Genome Sequencing Center for Infectious Disease"/>
            <person name="Wu L."/>
            <person name="Ma J."/>
        </authorList>
    </citation>
    <scope>NUCLEOTIDE SEQUENCE [LARGE SCALE GENOMIC DNA]</scope>
    <source>
        <strain evidence="10">KCTC 13128</strain>
    </source>
</reference>
<evidence type="ECO:0000256" key="1">
    <source>
        <dbReference type="ARBA" id="ARBA00004651"/>
    </source>
</evidence>
<feature type="transmembrane region" description="Helical" evidence="7">
    <location>
        <begin position="282"/>
        <end position="303"/>
    </location>
</feature>
<evidence type="ECO:0000256" key="2">
    <source>
        <dbReference type="ARBA" id="ARBA00022448"/>
    </source>
</evidence>
<comment type="subcellular location">
    <subcellularLocation>
        <location evidence="1">Cell membrane</location>
        <topology evidence="1">Multi-pass membrane protein</topology>
    </subcellularLocation>
</comment>